<name>A0ABW0GSN6_9MICO</name>
<dbReference type="InterPro" id="IPR030390">
    <property type="entry name" value="MeTrfase_TrmA_AS"/>
</dbReference>
<accession>A0ABW0GSN6</accession>
<evidence type="ECO:0000313" key="6">
    <source>
        <dbReference type="EMBL" id="MFC5382664.1"/>
    </source>
</evidence>
<keyword evidence="2 4" id="KW-0808">Transferase</keyword>
<evidence type="ECO:0000313" key="7">
    <source>
        <dbReference type="Proteomes" id="UP001596122"/>
    </source>
</evidence>
<evidence type="ECO:0000256" key="4">
    <source>
        <dbReference type="PROSITE-ProRule" id="PRU01024"/>
    </source>
</evidence>
<comment type="caution">
    <text evidence="6">The sequence shown here is derived from an EMBL/GenBank/DDBJ whole genome shotgun (WGS) entry which is preliminary data.</text>
</comment>
<feature type="binding site" evidence="4">
    <location>
        <position position="243"/>
    </location>
    <ligand>
        <name>S-adenosyl-L-methionine</name>
        <dbReference type="ChEBI" id="CHEBI:59789"/>
    </ligand>
</feature>
<evidence type="ECO:0000256" key="1">
    <source>
        <dbReference type="ARBA" id="ARBA00022603"/>
    </source>
</evidence>
<comment type="similarity">
    <text evidence="4">Belongs to the class I-like SAM-binding methyltransferase superfamily. RNA M5U methyltransferase family.</text>
</comment>
<sequence>MVPVDLPLALPGDVAAATAHGSTAGGVLRCAYHAAGVCGSCTWLGRPYDEQLARLDADCREVLAAALGTRAHGIEWSPPVASPPAAFRAKAKMVVGGTVAAPTLGILDRTGNGTDLRACALLTPGLQAAMPVLADLVTQARLTPYDVPARRGELKHLIVVEAPDGGLMVRAVLRSTEGLPRLRARLGWLRERLPRLVVLSANLQPVHAAVLEGPEEVVLSEEATLPVAVGDVTLHLRPQGFVQTNLAVAGTLYRQARAWAERALPAAAGGRVWDLYCGAGGFALHLAGGRRHVVGVEVAAESVAAAERSRDELGAPADGPGGVRFVAADATRWAQEQPAAAAPDLVVVNPPRRGLGPDLAGRLEAADGARYVLYSSCDVTSLARDLAAMPSWRPVAAQVLDMFPQTRHAEVLVLLSR</sequence>
<proteinExistence type="inferred from homology"/>
<dbReference type="Pfam" id="PF05958">
    <property type="entry name" value="tRNA_U5-meth_tr"/>
    <property type="match status" value="1"/>
</dbReference>
<feature type="active site" description="Nucleophile" evidence="4">
    <location>
        <position position="377"/>
    </location>
</feature>
<dbReference type="InterPro" id="IPR010280">
    <property type="entry name" value="U5_MeTrfase_fam"/>
</dbReference>
<dbReference type="PROSITE" id="PS51687">
    <property type="entry name" value="SAM_MT_RNA_M5U"/>
    <property type="match status" value="1"/>
</dbReference>
<dbReference type="PROSITE" id="PS01230">
    <property type="entry name" value="TRMA_1"/>
    <property type="match status" value="1"/>
</dbReference>
<feature type="binding site" evidence="4">
    <location>
        <position position="349"/>
    </location>
    <ligand>
        <name>S-adenosyl-L-methionine</name>
        <dbReference type="ChEBI" id="CHEBI:59789"/>
    </ligand>
</feature>
<protein>
    <submittedName>
        <fullName evidence="6">Methyltransferase domain-containing protein</fullName>
    </submittedName>
</protein>
<dbReference type="Proteomes" id="UP001596122">
    <property type="component" value="Unassembled WGS sequence"/>
</dbReference>
<feature type="binding site" evidence="4">
    <location>
        <position position="276"/>
    </location>
    <ligand>
        <name>S-adenosyl-L-methionine</name>
        <dbReference type="ChEBI" id="CHEBI:59789"/>
    </ligand>
</feature>
<dbReference type="PANTHER" id="PTHR11061:SF30">
    <property type="entry name" value="TRNA (URACIL(54)-C(5))-METHYLTRANSFERASE"/>
    <property type="match status" value="1"/>
</dbReference>
<dbReference type="EMBL" id="JBHSLD010000028">
    <property type="protein sequence ID" value="MFC5382664.1"/>
    <property type="molecule type" value="Genomic_DNA"/>
</dbReference>
<evidence type="ECO:0000256" key="3">
    <source>
        <dbReference type="ARBA" id="ARBA00022691"/>
    </source>
</evidence>
<keyword evidence="3 4" id="KW-0949">S-adenosyl-L-methionine</keyword>
<dbReference type="PANTHER" id="PTHR11061">
    <property type="entry name" value="RNA M5U METHYLTRANSFERASE"/>
    <property type="match status" value="1"/>
</dbReference>
<dbReference type="Gene3D" id="3.40.50.150">
    <property type="entry name" value="Vaccinia Virus protein VP39"/>
    <property type="match status" value="1"/>
</dbReference>
<evidence type="ECO:0000256" key="5">
    <source>
        <dbReference type="PROSITE-ProRule" id="PRU10015"/>
    </source>
</evidence>
<dbReference type="InterPro" id="IPR029063">
    <property type="entry name" value="SAM-dependent_MTases_sf"/>
</dbReference>
<reference evidence="7" key="1">
    <citation type="journal article" date="2019" name="Int. J. Syst. Evol. Microbiol.">
        <title>The Global Catalogue of Microorganisms (GCM) 10K type strain sequencing project: providing services to taxonomists for standard genome sequencing and annotation.</title>
        <authorList>
            <consortium name="The Broad Institute Genomics Platform"/>
            <consortium name="The Broad Institute Genome Sequencing Center for Infectious Disease"/>
            <person name="Wu L."/>
            <person name="Ma J."/>
        </authorList>
    </citation>
    <scope>NUCLEOTIDE SEQUENCE [LARGE SCALE GENOMIC DNA]</scope>
    <source>
        <strain evidence="7">CCUG 43114</strain>
    </source>
</reference>
<dbReference type="Gene3D" id="2.40.50.1070">
    <property type="match status" value="1"/>
</dbReference>
<gene>
    <name evidence="6" type="ORF">ACFPJ6_18010</name>
</gene>
<dbReference type="GO" id="GO:0008168">
    <property type="term" value="F:methyltransferase activity"/>
    <property type="evidence" value="ECO:0007669"/>
    <property type="project" value="UniProtKB-KW"/>
</dbReference>
<keyword evidence="7" id="KW-1185">Reference proteome</keyword>
<keyword evidence="1 4" id="KW-0489">Methyltransferase</keyword>
<organism evidence="6 7">
    <name type="scientific">Aquipuribacter nitratireducens</name>
    <dbReference type="NCBI Taxonomy" id="650104"/>
    <lineage>
        <taxon>Bacteria</taxon>
        <taxon>Bacillati</taxon>
        <taxon>Actinomycetota</taxon>
        <taxon>Actinomycetes</taxon>
        <taxon>Micrococcales</taxon>
        <taxon>Intrasporangiaceae</taxon>
        <taxon>Aquipuribacter</taxon>
    </lineage>
</organism>
<feature type="active site" evidence="5">
    <location>
        <position position="377"/>
    </location>
</feature>
<dbReference type="RefSeq" id="WP_377003222.1">
    <property type="nucleotide sequence ID" value="NZ_JBHSLD010000028.1"/>
</dbReference>
<dbReference type="GO" id="GO:0032259">
    <property type="term" value="P:methylation"/>
    <property type="evidence" value="ECO:0007669"/>
    <property type="project" value="UniProtKB-KW"/>
</dbReference>
<feature type="binding site" evidence="4">
    <location>
        <position position="297"/>
    </location>
    <ligand>
        <name>S-adenosyl-L-methionine</name>
        <dbReference type="ChEBI" id="CHEBI:59789"/>
    </ligand>
</feature>
<dbReference type="SUPFAM" id="SSF53335">
    <property type="entry name" value="S-adenosyl-L-methionine-dependent methyltransferases"/>
    <property type="match status" value="1"/>
</dbReference>
<evidence type="ECO:0000256" key="2">
    <source>
        <dbReference type="ARBA" id="ARBA00022679"/>
    </source>
</evidence>